<dbReference type="KEGG" id="mng:MNEG_11352"/>
<feature type="domain" description="Nucleotide-diphospho-sugar transferase" evidence="2">
    <location>
        <begin position="165"/>
        <end position="349"/>
    </location>
</feature>
<feature type="compositionally biased region" description="Basic and acidic residues" evidence="1">
    <location>
        <begin position="78"/>
        <end position="92"/>
    </location>
</feature>
<gene>
    <name evidence="3" type="ORF">MNEG_11352</name>
</gene>
<evidence type="ECO:0000313" key="3">
    <source>
        <dbReference type="EMBL" id="KIY96611.1"/>
    </source>
</evidence>
<dbReference type="PANTHER" id="PTHR46581">
    <property type="entry name" value="ARABINOSYLTRANSFERASE RRA3"/>
    <property type="match status" value="1"/>
</dbReference>
<dbReference type="EMBL" id="KK102923">
    <property type="protein sequence ID" value="KIY96611.1"/>
    <property type="molecule type" value="Genomic_DNA"/>
</dbReference>
<keyword evidence="4" id="KW-1185">Reference proteome</keyword>
<accession>A0A0D2M5W6</accession>
<dbReference type="OrthoDB" id="540503at2759"/>
<dbReference type="RefSeq" id="XP_013895631.1">
    <property type="nucleotide sequence ID" value="XM_014040177.1"/>
</dbReference>
<dbReference type="Pfam" id="PF03407">
    <property type="entry name" value="Nucleotid_trans"/>
    <property type="match status" value="1"/>
</dbReference>
<evidence type="ECO:0000259" key="2">
    <source>
        <dbReference type="Pfam" id="PF03407"/>
    </source>
</evidence>
<evidence type="ECO:0000313" key="4">
    <source>
        <dbReference type="Proteomes" id="UP000054498"/>
    </source>
</evidence>
<organism evidence="3 4">
    <name type="scientific">Monoraphidium neglectum</name>
    <dbReference type="NCBI Taxonomy" id="145388"/>
    <lineage>
        <taxon>Eukaryota</taxon>
        <taxon>Viridiplantae</taxon>
        <taxon>Chlorophyta</taxon>
        <taxon>core chlorophytes</taxon>
        <taxon>Chlorophyceae</taxon>
        <taxon>CS clade</taxon>
        <taxon>Sphaeropleales</taxon>
        <taxon>Selenastraceae</taxon>
        <taxon>Monoraphidium</taxon>
    </lineage>
</organism>
<dbReference type="InterPro" id="IPR005069">
    <property type="entry name" value="Nucl-diP-sugar_transferase"/>
</dbReference>
<protein>
    <recommendedName>
        <fullName evidence="2">Nucleotide-diphospho-sugar transferase domain-containing protein</fullName>
    </recommendedName>
</protein>
<name>A0A0D2M5W6_9CHLO</name>
<dbReference type="AlphaFoldDB" id="A0A0D2M5W6"/>
<dbReference type="STRING" id="145388.A0A0D2M5W6"/>
<dbReference type="Proteomes" id="UP000054498">
    <property type="component" value="Unassembled WGS sequence"/>
</dbReference>
<sequence length="410" mass="43292">MADSAKQANEECQRTASSMTTSLAAKEEGARALALRADAAEAARAQAEADAAAARARLESEVADLRARAAAAEARAAEAHGRLESERQRRQGLEAGARQSNLLRHLPRAEGASDRGAAQHGELAPLLKQLARNGDVLVAVCDRDMTHPSDYLTTWVRQVQHLGLSNALVLSSDSTVVGKVKALGMDALLINPKVVPEAPPATRHAALKWAALGLVLDLGYSVLYSDLDVAFVRDPFPLLKRDSDLEAMSGAADRETAYGLDQPAPGEATALAPRRLVIAGLSPSLLYLRPTQAAADLAASMVRGLQAGADPEGSLLDRATLAPAHGDYVRSVRLRVLPVERFMAAAALFGARQGPSEVLGAGEAAVVHFGRGQGERLRGMRAVIDYAHGRTEGLEAMASPARGAKRQQQD</sequence>
<dbReference type="InterPro" id="IPR044290">
    <property type="entry name" value="RRA1/2/3"/>
</dbReference>
<dbReference type="GO" id="GO:0080147">
    <property type="term" value="P:root hair cell development"/>
    <property type="evidence" value="ECO:0007669"/>
    <property type="project" value="InterPro"/>
</dbReference>
<reference evidence="3 4" key="1">
    <citation type="journal article" date="2013" name="BMC Genomics">
        <title>Reconstruction of the lipid metabolism for the microalga Monoraphidium neglectum from its genome sequence reveals characteristics suitable for biofuel production.</title>
        <authorList>
            <person name="Bogen C."/>
            <person name="Al-Dilaimi A."/>
            <person name="Albersmeier A."/>
            <person name="Wichmann J."/>
            <person name="Grundmann M."/>
            <person name="Rupp O."/>
            <person name="Lauersen K.J."/>
            <person name="Blifernez-Klassen O."/>
            <person name="Kalinowski J."/>
            <person name="Goesmann A."/>
            <person name="Mussgnug J.H."/>
            <person name="Kruse O."/>
        </authorList>
    </citation>
    <scope>NUCLEOTIDE SEQUENCE [LARGE SCALE GENOMIC DNA]</scope>
    <source>
        <strain evidence="3 4">SAG 48.87</strain>
    </source>
</reference>
<evidence type="ECO:0000256" key="1">
    <source>
        <dbReference type="SAM" id="MobiDB-lite"/>
    </source>
</evidence>
<dbReference type="GeneID" id="25728606"/>
<dbReference type="GO" id="GO:0016757">
    <property type="term" value="F:glycosyltransferase activity"/>
    <property type="evidence" value="ECO:0007669"/>
    <property type="project" value="InterPro"/>
</dbReference>
<dbReference type="PANTHER" id="PTHR46581:SF3">
    <property type="entry name" value="ARABINOSYLTRANSFERASE RRA3"/>
    <property type="match status" value="1"/>
</dbReference>
<feature type="region of interest" description="Disordered" evidence="1">
    <location>
        <begin position="78"/>
        <end position="104"/>
    </location>
</feature>
<feature type="region of interest" description="Disordered" evidence="1">
    <location>
        <begin position="1"/>
        <end position="30"/>
    </location>
</feature>
<proteinExistence type="predicted"/>